<gene>
    <name evidence="2" type="ORF">CRENBAI_003977</name>
</gene>
<comment type="caution">
    <text evidence="2">The sequence shown here is derived from an EMBL/GenBank/DDBJ whole genome shotgun (WGS) entry which is preliminary data.</text>
</comment>
<reference evidence="2 3" key="1">
    <citation type="submission" date="2021-06" db="EMBL/GenBank/DDBJ databases">
        <authorList>
            <person name="Palmer J.M."/>
        </authorList>
    </citation>
    <scope>NUCLEOTIDE SEQUENCE [LARGE SCALE GENOMIC DNA]</scope>
    <source>
        <strain evidence="2 3">MEX-2019</strain>
        <tissue evidence="2">Muscle</tissue>
    </source>
</reference>
<evidence type="ECO:0000313" key="3">
    <source>
        <dbReference type="Proteomes" id="UP001311232"/>
    </source>
</evidence>
<evidence type="ECO:0000313" key="2">
    <source>
        <dbReference type="EMBL" id="KAK5608124.1"/>
    </source>
</evidence>
<dbReference type="Proteomes" id="UP001311232">
    <property type="component" value="Unassembled WGS sequence"/>
</dbReference>
<organism evidence="2 3">
    <name type="scientific">Crenichthys baileyi</name>
    <name type="common">White River springfish</name>
    <dbReference type="NCBI Taxonomy" id="28760"/>
    <lineage>
        <taxon>Eukaryota</taxon>
        <taxon>Metazoa</taxon>
        <taxon>Chordata</taxon>
        <taxon>Craniata</taxon>
        <taxon>Vertebrata</taxon>
        <taxon>Euteleostomi</taxon>
        <taxon>Actinopterygii</taxon>
        <taxon>Neopterygii</taxon>
        <taxon>Teleostei</taxon>
        <taxon>Neoteleostei</taxon>
        <taxon>Acanthomorphata</taxon>
        <taxon>Ovalentaria</taxon>
        <taxon>Atherinomorphae</taxon>
        <taxon>Cyprinodontiformes</taxon>
        <taxon>Goodeidae</taxon>
        <taxon>Crenichthys</taxon>
    </lineage>
</organism>
<keyword evidence="3" id="KW-1185">Reference proteome</keyword>
<feature type="region of interest" description="Disordered" evidence="1">
    <location>
        <begin position="62"/>
        <end position="131"/>
    </location>
</feature>
<accession>A0AAV9RGH1</accession>
<evidence type="ECO:0000256" key="1">
    <source>
        <dbReference type="SAM" id="MobiDB-lite"/>
    </source>
</evidence>
<protein>
    <submittedName>
        <fullName evidence="2">Uncharacterized protein</fullName>
    </submittedName>
</protein>
<feature type="compositionally biased region" description="Basic and acidic residues" evidence="1">
    <location>
        <begin position="62"/>
        <end position="76"/>
    </location>
</feature>
<dbReference type="EMBL" id="JAHHUM010001851">
    <property type="protein sequence ID" value="KAK5608124.1"/>
    <property type="molecule type" value="Genomic_DNA"/>
</dbReference>
<name>A0AAV9RGH1_9TELE</name>
<sequence>MCVGGPSEVGSTQPGVSLIIRPAVTDAEGKVGCPGDGSFKKTELSLGFFDELRMWAGNAMQEQRRDHAFPRSERSLSSDLLPQRPSPRCRSLGGFAPACDFDGHPTRGRSSLPSLLDLKTSRPVSGWKRDR</sequence>
<proteinExistence type="predicted"/>
<dbReference type="AlphaFoldDB" id="A0AAV9RGH1"/>